<dbReference type="InterPro" id="IPR020802">
    <property type="entry name" value="TesA-like"/>
</dbReference>
<accession>A0A4R2JLA3</accession>
<dbReference type="AlphaFoldDB" id="A0A4R2JLA3"/>
<dbReference type="GO" id="GO:0016787">
    <property type="term" value="F:hydrolase activity"/>
    <property type="evidence" value="ECO:0007669"/>
    <property type="project" value="UniProtKB-KW"/>
</dbReference>
<feature type="domain" description="Thioesterase TesA-like" evidence="3">
    <location>
        <begin position="26"/>
        <end position="248"/>
    </location>
</feature>
<evidence type="ECO:0000256" key="1">
    <source>
        <dbReference type="ARBA" id="ARBA00007169"/>
    </source>
</evidence>
<dbReference type="PANTHER" id="PTHR11487">
    <property type="entry name" value="THIOESTERASE"/>
    <property type="match status" value="1"/>
</dbReference>
<dbReference type="SUPFAM" id="SSF53474">
    <property type="entry name" value="alpha/beta-Hydrolases"/>
    <property type="match status" value="1"/>
</dbReference>
<dbReference type="PANTHER" id="PTHR11487:SF0">
    <property type="entry name" value="S-ACYL FATTY ACID SYNTHASE THIOESTERASE, MEDIUM CHAIN"/>
    <property type="match status" value="1"/>
</dbReference>
<proteinExistence type="inferred from homology"/>
<dbReference type="GO" id="GO:0008610">
    <property type="term" value="P:lipid biosynthetic process"/>
    <property type="evidence" value="ECO:0007669"/>
    <property type="project" value="TreeGrafter"/>
</dbReference>
<evidence type="ECO:0000313" key="4">
    <source>
        <dbReference type="EMBL" id="TCO60811.1"/>
    </source>
</evidence>
<dbReference type="InterPro" id="IPR012223">
    <property type="entry name" value="TEII"/>
</dbReference>
<dbReference type="EMBL" id="SLWS01000003">
    <property type="protein sequence ID" value="TCO60811.1"/>
    <property type="molecule type" value="Genomic_DNA"/>
</dbReference>
<name>A0A4R2JLA3_9PSEU</name>
<comment type="similarity">
    <text evidence="1">Belongs to the thioesterase family.</text>
</comment>
<organism evidence="4 5">
    <name type="scientific">Actinocrispum wychmicini</name>
    <dbReference type="NCBI Taxonomy" id="1213861"/>
    <lineage>
        <taxon>Bacteria</taxon>
        <taxon>Bacillati</taxon>
        <taxon>Actinomycetota</taxon>
        <taxon>Actinomycetes</taxon>
        <taxon>Pseudonocardiales</taxon>
        <taxon>Pseudonocardiaceae</taxon>
        <taxon>Actinocrispum</taxon>
    </lineage>
</organism>
<reference evidence="4 5" key="1">
    <citation type="submission" date="2019-03" db="EMBL/GenBank/DDBJ databases">
        <title>Genomic Encyclopedia of Type Strains, Phase IV (KMG-IV): sequencing the most valuable type-strain genomes for metagenomic binning, comparative biology and taxonomic classification.</title>
        <authorList>
            <person name="Goeker M."/>
        </authorList>
    </citation>
    <scope>NUCLEOTIDE SEQUENCE [LARGE SCALE GENOMIC DNA]</scope>
    <source>
        <strain evidence="4 5">DSM 45934</strain>
    </source>
</reference>
<gene>
    <name evidence="4" type="ORF">EV192_103392</name>
</gene>
<dbReference type="InterPro" id="IPR001031">
    <property type="entry name" value="Thioesterase"/>
</dbReference>
<comment type="caution">
    <text evidence="4">The sequence shown here is derived from an EMBL/GenBank/DDBJ whole genome shotgun (WGS) entry which is preliminary data.</text>
</comment>
<dbReference type="Gene3D" id="3.40.50.1820">
    <property type="entry name" value="alpha/beta hydrolase"/>
    <property type="match status" value="1"/>
</dbReference>
<keyword evidence="5" id="KW-1185">Reference proteome</keyword>
<evidence type="ECO:0000256" key="2">
    <source>
        <dbReference type="ARBA" id="ARBA00022801"/>
    </source>
</evidence>
<dbReference type="OrthoDB" id="4169718at2"/>
<dbReference type="Proteomes" id="UP000295680">
    <property type="component" value="Unassembled WGS sequence"/>
</dbReference>
<dbReference type="InterPro" id="IPR029058">
    <property type="entry name" value="AB_hydrolase_fold"/>
</dbReference>
<keyword evidence="2" id="KW-0378">Hydrolase</keyword>
<evidence type="ECO:0000313" key="5">
    <source>
        <dbReference type="Proteomes" id="UP000295680"/>
    </source>
</evidence>
<dbReference type="Pfam" id="PF00975">
    <property type="entry name" value="Thioesterase"/>
    <property type="match status" value="1"/>
</dbReference>
<protein>
    <submittedName>
        <fullName evidence="4">Surfactin synthase thioesterase subunit</fullName>
    </submittedName>
</protein>
<sequence>MVNSSGKSGRWIQRFQPDMDSVARVICFPHAGGSASYYFRMSRALAPEVEVLAVQYPGRQDRHAEQMIDSIPELTGRIVDALGEYDDRPFAFFGHSMGALVAYEVARTLQGRGGTLPRCLFVSGRQAPSVPHRGKTHATDDAGLLEELRRIGGTDPRFLDEPDLAAAIVRVTRNDYRAVDRYRWAPGPPLECPVTALTGANDPQAAVDEVAVWREFTSVGFDLRVFPGGHFYLDACRAGVAGAVSDALCMNTVAVTEGSSL</sequence>
<evidence type="ECO:0000259" key="3">
    <source>
        <dbReference type="SMART" id="SM00824"/>
    </source>
</evidence>
<dbReference type="SMART" id="SM00824">
    <property type="entry name" value="PKS_TE"/>
    <property type="match status" value="1"/>
</dbReference>